<proteinExistence type="predicted"/>
<organism evidence="1 2">
    <name type="scientific">Argiope bruennichi</name>
    <name type="common">Wasp spider</name>
    <name type="synonym">Aranea bruennichi</name>
    <dbReference type="NCBI Taxonomy" id="94029"/>
    <lineage>
        <taxon>Eukaryota</taxon>
        <taxon>Metazoa</taxon>
        <taxon>Ecdysozoa</taxon>
        <taxon>Arthropoda</taxon>
        <taxon>Chelicerata</taxon>
        <taxon>Arachnida</taxon>
        <taxon>Araneae</taxon>
        <taxon>Araneomorphae</taxon>
        <taxon>Entelegynae</taxon>
        <taxon>Araneoidea</taxon>
        <taxon>Araneidae</taxon>
        <taxon>Argiope</taxon>
    </lineage>
</organism>
<evidence type="ECO:0000313" key="1">
    <source>
        <dbReference type="EMBL" id="KAF8777808.1"/>
    </source>
</evidence>
<accession>A0A8T0EQP5</accession>
<evidence type="ECO:0000313" key="2">
    <source>
        <dbReference type="Proteomes" id="UP000807504"/>
    </source>
</evidence>
<reference evidence="1" key="2">
    <citation type="submission" date="2020-06" db="EMBL/GenBank/DDBJ databases">
        <authorList>
            <person name="Sheffer M."/>
        </authorList>
    </citation>
    <scope>NUCLEOTIDE SEQUENCE</scope>
</reference>
<dbReference type="Proteomes" id="UP000807504">
    <property type="component" value="Unassembled WGS sequence"/>
</dbReference>
<comment type="caution">
    <text evidence="1">The sequence shown here is derived from an EMBL/GenBank/DDBJ whole genome shotgun (WGS) entry which is preliminary data.</text>
</comment>
<dbReference type="EMBL" id="JABXBU010002072">
    <property type="protein sequence ID" value="KAF8777808.1"/>
    <property type="molecule type" value="Genomic_DNA"/>
</dbReference>
<reference evidence="1" key="1">
    <citation type="journal article" date="2020" name="bioRxiv">
        <title>Chromosome-level reference genome of the European wasp spider Argiope bruennichi: a resource for studies on range expansion and evolutionary adaptation.</title>
        <authorList>
            <person name="Sheffer M.M."/>
            <person name="Hoppe A."/>
            <person name="Krehenwinkel H."/>
            <person name="Uhl G."/>
            <person name="Kuss A.W."/>
            <person name="Jensen L."/>
            <person name="Jensen C."/>
            <person name="Gillespie R.G."/>
            <person name="Hoff K.J."/>
            <person name="Prost S."/>
        </authorList>
    </citation>
    <scope>NUCLEOTIDE SEQUENCE</scope>
</reference>
<gene>
    <name evidence="1" type="ORF">HNY73_014610</name>
</gene>
<dbReference type="AlphaFoldDB" id="A0A8T0EQP5"/>
<name>A0A8T0EQP5_ARGBR</name>
<sequence length="148" mass="16633">MEERKNFLCVSSRKGDRRRTLSFEVNIVVETAGSAYRDSCEGKASRFRLARCVFTLHVEWMSEATQLGGGAGWDRGVGFRSQQSPLPTWKLMDIHEDPRCAAGFVRSATHPSTHSGMRSLMMKSQRKRNSLGVQLPLRGGGWAEREES</sequence>
<keyword evidence="2" id="KW-1185">Reference proteome</keyword>
<protein>
    <submittedName>
        <fullName evidence="1">Uncharacterized protein</fullName>
    </submittedName>
</protein>